<gene>
    <name evidence="3" type="ORF">N0V83_004430</name>
</gene>
<name>A0A9W8Y947_9PLEO</name>
<proteinExistence type="predicted"/>
<protein>
    <recommendedName>
        <fullName evidence="2">AB hydrolase-1 domain-containing protein</fullName>
    </recommendedName>
</protein>
<evidence type="ECO:0000313" key="3">
    <source>
        <dbReference type="EMBL" id="KAJ4371214.1"/>
    </source>
</evidence>
<dbReference type="PANTHER" id="PTHR43798">
    <property type="entry name" value="MONOACYLGLYCEROL LIPASE"/>
    <property type="match status" value="1"/>
</dbReference>
<keyword evidence="1" id="KW-0378">Hydrolase</keyword>
<dbReference type="InterPro" id="IPR050266">
    <property type="entry name" value="AB_hydrolase_sf"/>
</dbReference>
<sequence length="292" mass="31475">MPSFTLETEHGLISVTDTGLKGDGPALLLIHGNSSSSKVFRHIIDSQAITAKWRIIAFDLPGHGASSNAPDPDKSYSMRGYADLAVHILQHLNITSVAVLGWSLGGHVGIEMVPLLASTSSPHIEMKGLMITGTPPALGKAQMRAGFNLPPEAADGDLGLPGKKDWSEEEAQAVAKFSAAAGKEDLFEEWMLNDARRTDGRARVMMSTKFAGGDGVDQRKVVEVADDVLLAVVNGGNEPFVNLDYLDGLKCKNLWKGKCMRMEGLQHAPFWEKPTDFESVLLEFMADCAGEN</sequence>
<evidence type="ECO:0000256" key="1">
    <source>
        <dbReference type="ARBA" id="ARBA00022801"/>
    </source>
</evidence>
<dbReference type="EMBL" id="JAPEUY010000007">
    <property type="protein sequence ID" value="KAJ4371214.1"/>
    <property type="molecule type" value="Genomic_DNA"/>
</dbReference>
<dbReference type="OrthoDB" id="8119704at2759"/>
<dbReference type="Gene3D" id="3.40.50.1820">
    <property type="entry name" value="alpha/beta hydrolase"/>
    <property type="match status" value="1"/>
</dbReference>
<dbReference type="AlphaFoldDB" id="A0A9W8Y947"/>
<accession>A0A9W8Y947</accession>
<organism evidence="3 4">
    <name type="scientific">Neocucurbitaria cava</name>
    <dbReference type="NCBI Taxonomy" id="798079"/>
    <lineage>
        <taxon>Eukaryota</taxon>
        <taxon>Fungi</taxon>
        <taxon>Dikarya</taxon>
        <taxon>Ascomycota</taxon>
        <taxon>Pezizomycotina</taxon>
        <taxon>Dothideomycetes</taxon>
        <taxon>Pleosporomycetidae</taxon>
        <taxon>Pleosporales</taxon>
        <taxon>Pleosporineae</taxon>
        <taxon>Cucurbitariaceae</taxon>
        <taxon>Neocucurbitaria</taxon>
    </lineage>
</organism>
<dbReference type="PANTHER" id="PTHR43798:SF31">
    <property type="entry name" value="AB HYDROLASE SUPERFAMILY PROTEIN YCLE"/>
    <property type="match status" value="1"/>
</dbReference>
<dbReference type="GO" id="GO:0016020">
    <property type="term" value="C:membrane"/>
    <property type="evidence" value="ECO:0007669"/>
    <property type="project" value="TreeGrafter"/>
</dbReference>
<evidence type="ECO:0000313" key="4">
    <source>
        <dbReference type="Proteomes" id="UP001140560"/>
    </source>
</evidence>
<dbReference type="GO" id="GO:0016787">
    <property type="term" value="F:hydrolase activity"/>
    <property type="evidence" value="ECO:0007669"/>
    <property type="project" value="UniProtKB-KW"/>
</dbReference>
<keyword evidence="4" id="KW-1185">Reference proteome</keyword>
<evidence type="ECO:0000259" key="2">
    <source>
        <dbReference type="Pfam" id="PF00561"/>
    </source>
</evidence>
<comment type="caution">
    <text evidence="3">The sequence shown here is derived from an EMBL/GenBank/DDBJ whole genome shotgun (WGS) entry which is preliminary data.</text>
</comment>
<feature type="domain" description="AB hydrolase-1" evidence="2">
    <location>
        <begin position="25"/>
        <end position="273"/>
    </location>
</feature>
<dbReference type="InterPro" id="IPR000073">
    <property type="entry name" value="AB_hydrolase_1"/>
</dbReference>
<dbReference type="Proteomes" id="UP001140560">
    <property type="component" value="Unassembled WGS sequence"/>
</dbReference>
<dbReference type="PRINTS" id="PR00111">
    <property type="entry name" value="ABHYDROLASE"/>
</dbReference>
<dbReference type="Pfam" id="PF00561">
    <property type="entry name" value="Abhydrolase_1"/>
    <property type="match status" value="1"/>
</dbReference>
<reference evidence="3" key="1">
    <citation type="submission" date="2022-10" db="EMBL/GenBank/DDBJ databases">
        <title>Tapping the CABI collections for fungal endophytes: first genome assemblies for Collariella, Neodidymelliopsis, Ascochyta clinopodiicola, Didymella pomorum, Didymosphaeria variabile, Neocosmospora piperis and Neocucurbitaria cava.</title>
        <authorList>
            <person name="Hill R."/>
        </authorList>
    </citation>
    <scope>NUCLEOTIDE SEQUENCE</scope>
    <source>
        <strain evidence="3">IMI 356814</strain>
    </source>
</reference>
<dbReference type="InterPro" id="IPR029058">
    <property type="entry name" value="AB_hydrolase_fold"/>
</dbReference>
<dbReference type="SUPFAM" id="SSF53474">
    <property type="entry name" value="alpha/beta-Hydrolases"/>
    <property type="match status" value="1"/>
</dbReference>